<feature type="region of interest" description="Disordered" evidence="1">
    <location>
        <begin position="209"/>
        <end position="266"/>
    </location>
</feature>
<dbReference type="OrthoDB" id="5518198at2"/>
<protein>
    <recommendedName>
        <fullName evidence="5">Secreted protein</fullName>
    </recommendedName>
</protein>
<feature type="signal peptide" evidence="2">
    <location>
        <begin position="1"/>
        <end position="33"/>
    </location>
</feature>
<dbReference type="AlphaFoldDB" id="A0A4P2PTB1"/>
<dbReference type="Proteomes" id="UP000295781">
    <property type="component" value="Chromosome"/>
</dbReference>
<accession>A0A4P2PTB1</accession>
<feature type="chain" id="PRO_5020511345" description="Secreted protein" evidence="2">
    <location>
        <begin position="34"/>
        <end position="266"/>
    </location>
</feature>
<keyword evidence="2" id="KW-0732">Signal</keyword>
<dbReference type="EMBL" id="CP012670">
    <property type="protein sequence ID" value="AUX19623.1"/>
    <property type="molecule type" value="Genomic_DNA"/>
</dbReference>
<evidence type="ECO:0008006" key="5">
    <source>
        <dbReference type="Google" id="ProtNLM"/>
    </source>
</evidence>
<proteinExistence type="predicted"/>
<sequence>MVNARRRMALLRRLAPLAMTLAALLASAPRAHAREIFFDYGSHTGADDALELVDIALSRIVYSELGCPSDPVWLKLVATEGEALFVQLGMPLIEALRRMRPSLALVGPGLPRPGRLPFEVPAGLGAQVFATGGVREPRVVRGPGAAARSWLLLERRIVLPATGSYYLVAWSPEKRRVRLWIALGEVETEEISNVDDPEERATAFHQPWTAPDLSAPCAPARPPGRAPSATSCAHAAGPAGGALPATAAGLAAPAARRLRRRRAPRR</sequence>
<organism evidence="3 4">
    <name type="scientific">Sorangium cellulosum</name>
    <name type="common">Polyangium cellulosum</name>
    <dbReference type="NCBI Taxonomy" id="56"/>
    <lineage>
        <taxon>Bacteria</taxon>
        <taxon>Pseudomonadati</taxon>
        <taxon>Myxococcota</taxon>
        <taxon>Polyangia</taxon>
        <taxon>Polyangiales</taxon>
        <taxon>Polyangiaceae</taxon>
        <taxon>Sorangium</taxon>
    </lineage>
</organism>
<name>A0A4P2PTB1_SORCE</name>
<evidence type="ECO:0000256" key="1">
    <source>
        <dbReference type="SAM" id="MobiDB-lite"/>
    </source>
</evidence>
<reference evidence="3 4" key="1">
    <citation type="submission" date="2015-09" db="EMBL/GenBank/DDBJ databases">
        <title>Sorangium comparison.</title>
        <authorList>
            <person name="Zaburannyi N."/>
            <person name="Bunk B."/>
            <person name="Overmann J."/>
            <person name="Mueller R."/>
        </authorList>
    </citation>
    <scope>NUCLEOTIDE SEQUENCE [LARGE SCALE GENOMIC DNA]</scope>
    <source>
        <strain evidence="3 4">So ceGT47</strain>
    </source>
</reference>
<evidence type="ECO:0000313" key="4">
    <source>
        <dbReference type="Proteomes" id="UP000295781"/>
    </source>
</evidence>
<evidence type="ECO:0000256" key="2">
    <source>
        <dbReference type="SAM" id="SignalP"/>
    </source>
</evidence>
<gene>
    <name evidence="3" type="ORF">SOCEGT47_000750</name>
</gene>
<feature type="compositionally biased region" description="Low complexity" evidence="1">
    <location>
        <begin position="235"/>
        <end position="255"/>
    </location>
</feature>
<feature type="compositionally biased region" description="Basic residues" evidence="1">
    <location>
        <begin position="256"/>
        <end position="266"/>
    </location>
</feature>
<evidence type="ECO:0000313" key="3">
    <source>
        <dbReference type="EMBL" id="AUX19623.1"/>
    </source>
</evidence>
<dbReference type="RefSeq" id="WP_129344225.1">
    <property type="nucleotide sequence ID" value="NZ_CP012670.1"/>
</dbReference>